<comment type="caution">
    <text evidence="2">The sequence shown here is derived from an EMBL/GenBank/DDBJ whole genome shotgun (WGS) entry which is preliminary data.</text>
</comment>
<protein>
    <submittedName>
        <fullName evidence="2">Uncharacterized protein</fullName>
    </submittedName>
</protein>
<dbReference type="Proteomes" id="UP001454036">
    <property type="component" value="Unassembled WGS sequence"/>
</dbReference>
<gene>
    <name evidence="2" type="ORF">LIER_13088</name>
</gene>
<keyword evidence="3" id="KW-1185">Reference proteome</keyword>
<proteinExistence type="predicted"/>
<dbReference type="AlphaFoldDB" id="A0AAV3PUZ4"/>
<feature type="compositionally biased region" description="Basic and acidic residues" evidence="1">
    <location>
        <begin position="103"/>
        <end position="115"/>
    </location>
</feature>
<dbReference type="EMBL" id="BAABME010002597">
    <property type="protein sequence ID" value="GAA0155334.1"/>
    <property type="molecule type" value="Genomic_DNA"/>
</dbReference>
<reference evidence="2 3" key="1">
    <citation type="submission" date="2024-01" db="EMBL/GenBank/DDBJ databases">
        <title>The complete chloroplast genome sequence of Lithospermum erythrorhizon: insights into the phylogenetic relationship among Boraginaceae species and the maternal lineages of purple gromwells.</title>
        <authorList>
            <person name="Okada T."/>
            <person name="Watanabe K."/>
        </authorList>
    </citation>
    <scope>NUCLEOTIDE SEQUENCE [LARGE SCALE GENOMIC DNA]</scope>
</reference>
<organism evidence="2 3">
    <name type="scientific">Lithospermum erythrorhizon</name>
    <name type="common">Purple gromwell</name>
    <name type="synonym">Lithospermum officinale var. erythrorhizon</name>
    <dbReference type="NCBI Taxonomy" id="34254"/>
    <lineage>
        <taxon>Eukaryota</taxon>
        <taxon>Viridiplantae</taxon>
        <taxon>Streptophyta</taxon>
        <taxon>Embryophyta</taxon>
        <taxon>Tracheophyta</taxon>
        <taxon>Spermatophyta</taxon>
        <taxon>Magnoliopsida</taxon>
        <taxon>eudicotyledons</taxon>
        <taxon>Gunneridae</taxon>
        <taxon>Pentapetalae</taxon>
        <taxon>asterids</taxon>
        <taxon>lamiids</taxon>
        <taxon>Boraginales</taxon>
        <taxon>Boraginaceae</taxon>
        <taxon>Boraginoideae</taxon>
        <taxon>Lithospermeae</taxon>
        <taxon>Lithospermum</taxon>
    </lineage>
</organism>
<name>A0AAV3PUZ4_LITER</name>
<evidence type="ECO:0000313" key="3">
    <source>
        <dbReference type="Proteomes" id="UP001454036"/>
    </source>
</evidence>
<evidence type="ECO:0000256" key="1">
    <source>
        <dbReference type="SAM" id="MobiDB-lite"/>
    </source>
</evidence>
<accession>A0AAV3PUZ4</accession>
<sequence>MLLDTDSSADILYLSTYDKLVDIAESSYNGLIGIPILTALRAIVSPLHLKMKFTTTRGIREICGNQKKTRMCYQTSVPSLGKDLGKSKKRSRENHPEMISTKGEAHQQDHNSPRE</sequence>
<evidence type="ECO:0000313" key="2">
    <source>
        <dbReference type="EMBL" id="GAA0155334.1"/>
    </source>
</evidence>
<feature type="region of interest" description="Disordered" evidence="1">
    <location>
        <begin position="76"/>
        <end position="115"/>
    </location>
</feature>